<evidence type="ECO:0000313" key="6">
    <source>
        <dbReference type="EMBL" id="TVZ73374.1"/>
    </source>
</evidence>
<keyword evidence="3" id="KW-0804">Transcription</keyword>
<evidence type="ECO:0000259" key="5">
    <source>
        <dbReference type="PROSITE" id="PS50943"/>
    </source>
</evidence>
<name>A0A559TFI7_9HYPH</name>
<dbReference type="PROSITE" id="PS50943">
    <property type="entry name" value="HTH_CROC1"/>
    <property type="match status" value="1"/>
</dbReference>
<dbReference type="SMART" id="SM00354">
    <property type="entry name" value="HTH_LACI"/>
    <property type="match status" value="1"/>
</dbReference>
<reference evidence="6 7" key="1">
    <citation type="submission" date="2019-06" db="EMBL/GenBank/DDBJ databases">
        <title>Pac Bio to generate improved reference genome sequences for organisms with transposon mutant libraries (support for FEBA project).</title>
        <authorList>
            <person name="Blow M."/>
        </authorList>
    </citation>
    <scope>NUCLEOTIDE SEQUENCE [LARGE SCALE GENOMIC DNA]</scope>
    <source>
        <strain evidence="6 7">USDA 1844</strain>
    </source>
</reference>
<dbReference type="EMBL" id="VISO01000002">
    <property type="protein sequence ID" value="TVZ73374.1"/>
    <property type="molecule type" value="Genomic_DNA"/>
</dbReference>
<dbReference type="SUPFAM" id="SSF47413">
    <property type="entry name" value="lambda repressor-like DNA-binding domains"/>
    <property type="match status" value="1"/>
</dbReference>
<dbReference type="PANTHER" id="PTHR30146">
    <property type="entry name" value="LACI-RELATED TRANSCRIPTIONAL REPRESSOR"/>
    <property type="match status" value="1"/>
</dbReference>
<evidence type="ECO:0000313" key="7">
    <source>
        <dbReference type="Proteomes" id="UP000319824"/>
    </source>
</evidence>
<organism evidence="6 7">
    <name type="scientific">Rhizobium mongolense USDA 1844</name>
    <dbReference type="NCBI Taxonomy" id="1079460"/>
    <lineage>
        <taxon>Bacteria</taxon>
        <taxon>Pseudomonadati</taxon>
        <taxon>Pseudomonadota</taxon>
        <taxon>Alphaproteobacteria</taxon>
        <taxon>Hyphomicrobiales</taxon>
        <taxon>Rhizobiaceae</taxon>
        <taxon>Rhizobium/Agrobacterium group</taxon>
        <taxon>Rhizobium</taxon>
    </lineage>
</organism>
<feature type="domain" description="HTH cro/C1-type" evidence="5">
    <location>
        <begin position="27"/>
        <end position="70"/>
    </location>
</feature>
<keyword evidence="2" id="KW-0238">DNA-binding</keyword>
<dbReference type="InterPro" id="IPR000843">
    <property type="entry name" value="HTH_LacI"/>
</dbReference>
<evidence type="ECO:0000256" key="2">
    <source>
        <dbReference type="ARBA" id="ARBA00023125"/>
    </source>
</evidence>
<dbReference type="SUPFAM" id="SSF53822">
    <property type="entry name" value="Periplasmic binding protein-like I"/>
    <property type="match status" value="1"/>
</dbReference>
<protein>
    <submittedName>
        <fullName evidence="6">LacI family transcriptional regulator</fullName>
    </submittedName>
</protein>
<proteinExistence type="predicted"/>
<dbReference type="Proteomes" id="UP000319824">
    <property type="component" value="Unassembled WGS sequence"/>
</dbReference>
<dbReference type="Gene3D" id="3.40.50.2300">
    <property type="match status" value="2"/>
</dbReference>
<keyword evidence="1" id="KW-0805">Transcription regulation</keyword>
<gene>
    <name evidence="6" type="ORF">BCL32_1595</name>
</gene>
<dbReference type="InterPro" id="IPR001387">
    <property type="entry name" value="Cro/C1-type_HTH"/>
</dbReference>
<evidence type="ECO:0000256" key="3">
    <source>
        <dbReference type="ARBA" id="ARBA00023163"/>
    </source>
</evidence>
<dbReference type="Gene3D" id="1.10.260.40">
    <property type="entry name" value="lambda repressor-like DNA-binding domains"/>
    <property type="match status" value="1"/>
</dbReference>
<dbReference type="CDD" id="cd01392">
    <property type="entry name" value="HTH_LacI"/>
    <property type="match status" value="1"/>
</dbReference>
<dbReference type="GO" id="GO:0000976">
    <property type="term" value="F:transcription cis-regulatory region binding"/>
    <property type="evidence" value="ECO:0007669"/>
    <property type="project" value="TreeGrafter"/>
</dbReference>
<dbReference type="PRINTS" id="PR00036">
    <property type="entry name" value="HTHLACI"/>
</dbReference>
<dbReference type="GO" id="GO:0003700">
    <property type="term" value="F:DNA-binding transcription factor activity"/>
    <property type="evidence" value="ECO:0007669"/>
    <property type="project" value="TreeGrafter"/>
</dbReference>
<dbReference type="PROSITE" id="PS50932">
    <property type="entry name" value="HTH_LACI_2"/>
    <property type="match status" value="1"/>
</dbReference>
<dbReference type="Pfam" id="PF00356">
    <property type="entry name" value="LacI"/>
    <property type="match status" value="1"/>
</dbReference>
<dbReference type="PANTHER" id="PTHR30146:SF109">
    <property type="entry name" value="HTH-TYPE TRANSCRIPTIONAL REGULATOR GALS"/>
    <property type="match status" value="1"/>
</dbReference>
<dbReference type="InterPro" id="IPR028082">
    <property type="entry name" value="Peripla_BP_I"/>
</dbReference>
<dbReference type="PROSITE" id="PS00356">
    <property type="entry name" value="HTH_LACI_1"/>
    <property type="match status" value="1"/>
</dbReference>
<dbReference type="Pfam" id="PF13377">
    <property type="entry name" value="Peripla_BP_3"/>
    <property type="match status" value="1"/>
</dbReference>
<feature type="domain" description="HTH lacI-type" evidence="4">
    <location>
        <begin position="26"/>
        <end position="80"/>
    </location>
</feature>
<dbReference type="CDD" id="cd06267">
    <property type="entry name" value="PBP1_LacI_sugar_binding-like"/>
    <property type="match status" value="1"/>
</dbReference>
<accession>A0A559TFI7</accession>
<comment type="caution">
    <text evidence="6">The sequence shown here is derived from an EMBL/GenBank/DDBJ whole genome shotgun (WGS) entry which is preliminary data.</text>
</comment>
<evidence type="ECO:0000259" key="4">
    <source>
        <dbReference type="PROSITE" id="PS50932"/>
    </source>
</evidence>
<sequence length="371" mass="40657">MKGSVTYMVNRFTKAVYKAMANERVTSLKDVAGAAGVSVTTVSRLLNGSLELPHETKKRIEDAIRDLNYQPNPHARRLSRGRSDTIGLVVPDIANPFFATLVAAVEEEADRRGLAVSLYATLNRSGREVAYLQLIERNHVDGLIFVTNHPDDGQLGALINRTGKVVVVDEDVPDALAPKLFCDNDRGGYLAGMHLAEMGHRRVLFIGGPERMISAQRRFQGLERAMDELWGADAVLLNYKGEYTVAFGRDAAKRFIAEGMPASAIFASSDEIAIGLIEVLRSQGISIPQEVSVVGFDDVGPLHLFAPPLTAIRQPVRQIGQRALSLLLETNWQERTPSTVEELLPVEIVVRNSVAPPANPKTAMDKKRTRG</sequence>
<dbReference type="InterPro" id="IPR010982">
    <property type="entry name" value="Lambda_DNA-bd_dom_sf"/>
</dbReference>
<evidence type="ECO:0000256" key="1">
    <source>
        <dbReference type="ARBA" id="ARBA00023015"/>
    </source>
</evidence>
<dbReference type="AlphaFoldDB" id="A0A559TFI7"/>
<dbReference type="InterPro" id="IPR046335">
    <property type="entry name" value="LacI/GalR-like_sensor"/>
</dbReference>